<dbReference type="InterPro" id="IPR019421">
    <property type="entry name" value="7TM_GPCR_serpentine_rcpt_Srd"/>
</dbReference>
<evidence type="ECO:0000256" key="3">
    <source>
        <dbReference type="ARBA" id="ARBA00022692"/>
    </source>
</evidence>
<feature type="transmembrane region" description="Helical" evidence="6">
    <location>
        <begin position="238"/>
        <end position="260"/>
    </location>
</feature>
<dbReference type="SUPFAM" id="SSF81321">
    <property type="entry name" value="Family A G protein-coupled receptor-like"/>
    <property type="match status" value="1"/>
</dbReference>
<feature type="transmembrane region" description="Helical" evidence="6">
    <location>
        <begin position="155"/>
        <end position="176"/>
    </location>
</feature>
<organism evidence="7 8">
    <name type="scientific">Caenorhabditis angaria</name>
    <dbReference type="NCBI Taxonomy" id="860376"/>
    <lineage>
        <taxon>Eukaryota</taxon>
        <taxon>Metazoa</taxon>
        <taxon>Ecdysozoa</taxon>
        <taxon>Nematoda</taxon>
        <taxon>Chromadorea</taxon>
        <taxon>Rhabditida</taxon>
        <taxon>Rhabditina</taxon>
        <taxon>Rhabditomorpha</taxon>
        <taxon>Rhabditoidea</taxon>
        <taxon>Rhabditidae</taxon>
        <taxon>Peloderinae</taxon>
        <taxon>Caenorhabditis</taxon>
    </lineage>
</organism>
<keyword evidence="3 6" id="KW-0812">Transmembrane</keyword>
<dbReference type="Pfam" id="PF10317">
    <property type="entry name" value="7TM_GPCR_Srd"/>
    <property type="match status" value="1"/>
</dbReference>
<dbReference type="PANTHER" id="PTHR22945:SF97">
    <property type="entry name" value="SERPENTINE RECEPTOR, CLASS D (DELTA)"/>
    <property type="match status" value="1"/>
</dbReference>
<keyword evidence="8" id="KW-1185">Reference proteome</keyword>
<proteinExistence type="inferred from homology"/>
<keyword evidence="5 6" id="KW-0472">Membrane</keyword>
<dbReference type="InterPro" id="IPR050920">
    <property type="entry name" value="Nematode_rcpt-like_delta"/>
</dbReference>
<protein>
    <recommendedName>
        <fullName evidence="9">G-protein coupled receptors family 1 profile domain-containing protein</fullName>
    </recommendedName>
</protein>
<evidence type="ECO:0000256" key="1">
    <source>
        <dbReference type="ARBA" id="ARBA00004141"/>
    </source>
</evidence>
<evidence type="ECO:0008006" key="9">
    <source>
        <dbReference type="Google" id="ProtNLM"/>
    </source>
</evidence>
<reference evidence="7" key="1">
    <citation type="submission" date="2022-11" db="EMBL/GenBank/DDBJ databases">
        <authorList>
            <person name="Kikuchi T."/>
        </authorList>
    </citation>
    <scope>NUCLEOTIDE SEQUENCE</scope>
    <source>
        <strain evidence="7">PS1010</strain>
    </source>
</reference>
<comment type="subcellular location">
    <subcellularLocation>
        <location evidence="1">Membrane</location>
        <topology evidence="1">Multi-pass membrane protein</topology>
    </subcellularLocation>
</comment>
<dbReference type="PANTHER" id="PTHR22945">
    <property type="entry name" value="SERPENTINE RECEPTOR, CLASS D DELTA"/>
    <property type="match status" value="1"/>
</dbReference>
<dbReference type="GO" id="GO:0016020">
    <property type="term" value="C:membrane"/>
    <property type="evidence" value="ECO:0007669"/>
    <property type="project" value="UniProtKB-SubCell"/>
</dbReference>
<evidence type="ECO:0000313" key="8">
    <source>
        <dbReference type="Proteomes" id="UP001152747"/>
    </source>
</evidence>
<evidence type="ECO:0000256" key="2">
    <source>
        <dbReference type="ARBA" id="ARBA00009166"/>
    </source>
</evidence>
<accession>A0A9P1IYF2</accession>
<comment type="caution">
    <text evidence="7">The sequence shown here is derived from an EMBL/GenBank/DDBJ whole genome shotgun (WGS) entry which is preliminary data.</text>
</comment>
<evidence type="ECO:0000313" key="7">
    <source>
        <dbReference type="EMBL" id="CAI5453360.1"/>
    </source>
</evidence>
<comment type="similarity">
    <text evidence="2">Belongs to the nematode receptor-like protein srd family.</text>
</comment>
<dbReference type="Proteomes" id="UP001152747">
    <property type="component" value="Unassembled WGS sequence"/>
</dbReference>
<dbReference type="AlphaFoldDB" id="A0A9P1IYF2"/>
<dbReference type="EMBL" id="CANHGI010000005">
    <property type="protein sequence ID" value="CAI5453360.1"/>
    <property type="molecule type" value="Genomic_DNA"/>
</dbReference>
<keyword evidence="4 6" id="KW-1133">Transmembrane helix</keyword>
<sequence length="297" mass="34099">MKYFLIPSNTANLTFSCIAFFFQGRTVYNTQSLAVLGQGWCKNIGPAACLYAYNLVLVMLSIVILLNLHTLYYRLVSIKYFQEKKLVARSLMIFSLHYIFPLAAIVIGRIRMGDMSDEHMFSVYNETISEHPDYHFEPFGNFGGLRDVHSIWNKIMTYAFAGIGCYSPISGYYIRYHTLKVLDTRITSLSEKTVSQFRTVVHGLTIQVVLPLACYIPNAVLNNYNQYFAETPLIFAQYTLTIIFTIPSLLDPIFNIYFIVPYRNAIRNLFSYRLVLQQKNSNQQASRNVTSSIAHTN</sequence>
<feature type="transmembrane region" description="Helical" evidence="6">
    <location>
        <begin position="50"/>
        <end position="74"/>
    </location>
</feature>
<feature type="transmembrane region" description="Helical" evidence="6">
    <location>
        <begin position="86"/>
        <end position="110"/>
    </location>
</feature>
<feature type="transmembrane region" description="Helical" evidence="6">
    <location>
        <begin position="197"/>
        <end position="218"/>
    </location>
</feature>
<evidence type="ECO:0000256" key="5">
    <source>
        <dbReference type="ARBA" id="ARBA00023136"/>
    </source>
</evidence>
<name>A0A9P1IYF2_9PELO</name>
<evidence type="ECO:0000256" key="6">
    <source>
        <dbReference type="SAM" id="Phobius"/>
    </source>
</evidence>
<evidence type="ECO:0000256" key="4">
    <source>
        <dbReference type="ARBA" id="ARBA00022989"/>
    </source>
</evidence>
<gene>
    <name evidence="7" type="ORF">CAMP_LOCUS15997</name>
</gene>
<dbReference type="PROSITE" id="PS51257">
    <property type="entry name" value="PROKAR_LIPOPROTEIN"/>
    <property type="match status" value="1"/>
</dbReference>